<dbReference type="OrthoDB" id="9825952at2"/>
<name>A0A285ID08_9GAMM</name>
<dbReference type="AlphaFoldDB" id="A0A285ID08"/>
<dbReference type="Proteomes" id="UP000219353">
    <property type="component" value="Unassembled WGS sequence"/>
</dbReference>
<accession>A0A285ID08</accession>
<sequence length="175" mass="19818">MKNCLILILVLFVISFSAFSKEVLYEIPTSGIKISATKNVKKVDGAGTNVQFFLEDRNIFSTAFVHKDTRNPYPLLEDFAELFYRKMYARVEHQVVNSQKVVGEFSNINIAGVEYLIESENSKCELFVAYAIGNQTYVMFNYSDEVSENSDCKNTSDKLKNAAWGVTSSIFITEI</sequence>
<evidence type="ECO:0000313" key="1">
    <source>
        <dbReference type="EMBL" id="SNY44821.1"/>
    </source>
</evidence>
<reference evidence="2" key="1">
    <citation type="submission" date="2017-09" db="EMBL/GenBank/DDBJ databases">
        <authorList>
            <person name="Varghese N."/>
            <person name="Submissions S."/>
        </authorList>
    </citation>
    <scope>NUCLEOTIDE SEQUENCE [LARGE SCALE GENOMIC DNA]</scope>
    <source>
        <strain evidence="2">CGMCC 1.12461</strain>
    </source>
</reference>
<gene>
    <name evidence="1" type="ORF">SAMN06297280_0792</name>
</gene>
<proteinExistence type="predicted"/>
<dbReference type="RefSeq" id="WP_097110021.1">
    <property type="nucleotide sequence ID" value="NZ_OBEB01000001.1"/>
</dbReference>
<dbReference type="EMBL" id="OBEB01000001">
    <property type="protein sequence ID" value="SNY44821.1"/>
    <property type="molecule type" value="Genomic_DNA"/>
</dbReference>
<evidence type="ECO:0000313" key="2">
    <source>
        <dbReference type="Proteomes" id="UP000219353"/>
    </source>
</evidence>
<keyword evidence="2" id="KW-1185">Reference proteome</keyword>
<organism evidence="1 2">
    <name type="scientific">Arsukibacterium tuosuense</name>
    <dbReference type="NCBI Taxonomy" id="1323745"/>
    <lineage>
        <taxon>Bacteria</taxon>
        <taxon>Pseudomonadati</taxon>
        <taxon>Pseudomonadota</taxon>
        <taxon>Gammaproteobacteria</taxon>
        <taxon>Chromatiales</taxon>
        <taxon>Chromatiaceae</taxon>
        <taxon>Arsukibacterium</taxon>
    </lineage>
</organism>
<protein>
    <submittedName>
        <fullName evidence="1">Uncharacterized protein</fullName>
    </submittedName>
</protein>